<name>A0A0F9FMC9_9ZZZZ</name>
<accession>A0A0F9FMC9</accession>
<dbReference type="AlphaFoldDB" id="A0A0F9FMC9"/>
<dbReference type="EMBL" id="LAZR01020810">
    <property type="protein sequence ID" value="KKL87544.1"/>
    <property type="molecule type" value="Genomic_DNA"/>
</dbReference>
<feature type="non-terminal residue" evidence="1">
    <location>
        <position position="50"/>
    </location>
</feature>
<comment type="caution">
    <text evidence="1">The sequence shown here is derived from an EMBL/GenBank/DDBJ whole genome shotgun (WGS) entry which is preliminary data.</text>
</comment>
<gene>
    <name evidence="1" type="ORF">LCGC14_1933670</name>
</gene>
<evidence type="ECO:0000313" key="1">
    <source>
        <dbReference type="EMBL" id="KKL87544.1"/>
    </source>
</evidence>
<organism evidence="1">
    <name type="scientific">marine sediment metagenome</name>
    <dbReference type="NCBI Taxonomy" id="412755"/>
    <lineage>
        <taxon>unclassified sequences</taxon>
        <taxon>metagenomes</taxon>
        <taxon>ecological metagenomes</taxon>
    </lineage>
</organism>
<sequence>MPTELLNKEVIEQISNKLFSALVRNDQPHLPGVPTAGTVWLPSLDEFRNF</sequence>
<proteinExistence type="predicted"/>
<protein>
    <submittedName>
        <fullName evidence="1">Uncharacterized protein</fullName>
    </submittedName>
</protein>
<reference evidence="1" key="1">
    <citation type="journal article" date="2015" name="Nature">
        <title>Complex archaea that bridge the gap between prokaryotes and eukaryotes.</title>
        <authorList>
            <person name="Spang A."/>
            <person name="Saw J.H."/>
            <person name="Jorgensen S.L."/>
            <person name="Zaremba-Niedzwiedzka K."/>
            <person name="Martijn J."/>
            <person name="Lind A.E."/>
            <person name="van Eijk R."/>
            <person name="Schleper C."/>
            <person name="Guy L."/>
            <person name="Ettema T.J."/>
        </authorList>
    </citation>
    <scope>NUCLEOTIDE SEQUENCE</scope>
</reference>